<name>A0A699GYZ4_TANCI</name>
<reference evidence="10" key="1">
    <citation type="journal article" date="2019" name="Sci. Rep.">
        <title>Draft genome of Tanacetum cinerariifolium, the natural source of mosquito coil.</title>
        <authorList>
            <person name="Yamashiro T."/>
            <person name="Shiraishi A."/>
            <person name="Satake H."/>
            <person name="Nakayama K."/>
        </authorList>
    </citation>
    <scope>NUCLEOTIDE SEQUENCE</scope>
</reference>
<evidence type="ECO:0000313" key="10">
    <source>
        <dbReference type="EMBL" id="GEW02515.1"/>
    </source>
</evidence>
<evidence type="ECO:0000256" key="3">
    <source>
        <dbReference type="ARBA" id="ARBA00022692"/>
    </source>
</evidence>
<dbReference type="EMBL" id="BKCJ010042443">
    <property type="protein sequence ID" value="GEW02515.1"/>
    <property type="molecule type" value="Genomic_DNA"/>
</dbReference>
<dbReference type="GO" id="GO:0016413">
    <property type="term" value="F:O-acetyltransferase activity"/>
    <property type="evidence" value="ECO:0007669"/>
    <property type="project" value="InterPro"/>
</dbReference>
<dbReference type="PANTHER" id="PTHR32285">
    <property type="entry name" value="PROTEIN TRICHOME BIREFRINGENCE-LIKE 9-RELATED"/>
    <property type="match status" value="1"/>
</dbReference>
<protein>
    <submittedName>
        <fullName evidence="10">Protein trichome birefringence-like 19</fullName>
    </submittedName>
</protein>
<keyword evidence="6" id="KW-0472">Membrane</keyword>
<comment type="subcellular location">
    <subcellularLocation>
        <location evidence="1">Membrane</location>
        <topology evidence="1">Single-pass membrane protein</topology>
    </subcellularLocation>
</comment>
<evidence type="ECO:0000259" key="8">
    <source>
        <dbReference type="Pfam" id="PF13966"/>
    </source>
</evidence>
<dbReference type="InterPro" id="IPR029962">
    <property type="entry name" value="TBL"/>
</dbReference>
<dbReference type="GO" id="GO:0016020">
    <property type="term" value="C:membrane"/>
    <property type="evidence" value="ECO:0007669"/>
    <property type="project" value="UniProtKB-SubCell"/>
</dbReference>
<evidence type="ECO:0000259" key="9">
    <source>
        <dbReference type="Pfam" id="PF14416"/>
    </source>
</evidence>
<comment type="similarity">
    <text evidence="2">Belongs to the PC-esterase family. TBL subfamily.</text>
</comment>
<evidence type="ECO:0000256" key="4">
    <source>
        <dbReference type="ARBA" id="ARBA00022968"/>
    </source>
</evidence>
<dbReference type="InterPro" id="IPR025846">
    <property type="entry name" value="TBL_N"/>
</dbReference>
<feature type="domain" description="Reverse transcriptase zinc-binding" evidence="8">
    <location>
        <begin position="1415"/>
        <end position="1481"/>
    </location>
</feature>
<keyword evidence="3" id="KW-0812">Transmembrane</keyword>
<evidence type="ECO:0000259" key="7">
    <source>
        <dbReference type="Pfam" id="PF13839"/>
    </source>
</evidence>
<gene>
    <name evidence="10" type="ORF">Tci_174491</name>
</gene>
<accession>A0A699GYZ4</accession>
<dbReference type="InterPro" id="IPR026057">
    <property type="entry name" value="TBL_C"/>
</dbReference>
<dbReference type="Pfam" id="PF13966">
    <property type="entry name" value="zf-RVT"/>
    <property type="match status" value="1"/>
</dbReference>
<evidence type="ECO:0000256" key="6">
    <source>
        <dbReference type="ARBA" id="ARBA00023136"/>
    </source>
</evidence>
<keyword evidence="5" id="KW-1133">Transmembrane helix</keyword>
<organism evidence="10">
    <name type="scientific">Tanacetum cinerariifolium</name>
    <name type="common">Dalmatian daisy</name>
    <name type="synonym">Chrysanthemum cinerariifolium</name>
    <dbReference type="NCBI Taxonomy" id="118510"/>
    <lineage>
        <taxon>Eukaryota</taxon>
        <taxon>Viridiplantae</taxon>
        <taxon>Streptophyta</taxon>
        <taxon>Embryophyta</taxon>
        <taxon>Tracheophyta</taxon>
        <taxon>Spermatophyta</taxon>
        <taxon>Magnoliopsida</taxon>
        <taxon>eudicotyledons</taxon>
        <taxon>Gunneridae</taxon>
        <taxon>Pentapetalae</taxon>
        <taxon>asterids</taxon>
        <taxon>campanulids</taxon>
        <taxon>Asterales</taxon>
        <taxon>Asteraceae</taxon>
        <taxon>Asteroideae</taxon>
        <taxon>Anthemideae</taxon>
        <taxon>Anthemidinae</taxon>
        <taxon>Tanacetum</taxon>
    </lineage>
</organism>
<evidence type="ECO:0000256" key="5">
    <source>
        <dbReference type="ARBA" id="ARBA00022989"/>
    </source>
</evidence>
<evidence type="ECO:0000256" key="2">
    <source>
        <dbReference type="ARBA" id="ARBA00007727"/>
    </source>
</evidence>
<evidence type="ECO:0000256" key="1">
    <source>
        <dbReference type="ARBA" id="ARBA00004167"/>
    </source>
</evidence>
<dbReference type="Pfam" id="PF13839">
    <property type="entry name" value="PC-Esterase"/>
    <property type="match status" value="1"/>
</dbReference>
<dbReference type="PANTHER" id="PTHR32285:SF48">
    <property type="entry name" value="PROTEIN TRICHOME BIREFRINGENCE-LIKE 19"/>
    <property type="match status" value="1"/>
</dbReference>
<comment type="caution">
    <text evidence="10">The sequence shown here is derived from an EMBL/GenBank/DDBJ whole genome shotgun (WGS) entry which is preliminary data.</text>
</comment>
<dbReference type="InterPro" id="IPR026960">
    <property type="entry name" value="RVT-Znf"/>
</dbReference>
<dbReference type="GO" id="GO:0005794">
    <property type="term" value="C:Golgi apparatus"/>
    <property type="evidence" value="ECO:0007669"/>
    <property type="project" value="TreeGrafter"/>
</dbReference>
<sequence length="1516" mass="174156">MPCSCDRRGMWDRRKDSILQAGNPVNEILLKLNQPDHRVLTNLVEVLDAVKEDPTLNKKVLDASEAVVTAQNDHLAKLAEFSASMKKETPSQPEGEQADMVIEEHKEEKVAKEKPKFTQPEPIQIVIPPTQYPKTPITPVGRVIEIPSQSILEVGESSVTFRVDKGKDITKELNPTSLKLVKVSKEIHPDPDAPLLTNYEIDGKMHHITDEELQALLDKMKQIKQVVKEHELSKTGVMKVAAEVVNEIRVIVKGIKDFIKHQDAHLKQDPSLSRRKRKAMKLDPEAYIVGLHCHRELPKGVKFVNNLVIEQPEHGLFFIDAFGDEAFQRVDDVHKVETETFLGYKVMASNVKTYENQRFNMLMCEMINKRLDKDGILRSKDFIKHQDAHLKVLTRAHIGKLKKQAELRKKRYDQYEWTLNNRFKPKRITYIFIHPNTKPVLVTIYRNNNPRNFHVHKEFKFDDFRLSEFGKLNAIIPIKRNKCVKVMMTSLCNKYERLKKILEELGLDESLPLLEQDLSLPRKKRKEMKLEPDTYITGLHCHRKMPKGVKFVNNLMIKQPEHGIFFIDVFGDEAFQRVDDVHKVETETFLGYKVMASNQSGVGYVHGKTNQSATIHVTTSKILLLVTLTLITFTCIPLYFPFHKFSSLSSSTHSSISLDAVSPGKQSDDTLITIDDNHHTCDVFSGDWVPNPDAPYYQNTTCWFIHDHQNCQKYGRPDSDFMKWRWKPNECDLPIFNPYQFLEIVRDKSLAFIGDSVGRNHMQSLICLLSVVEIPIDVSPTTDVYFARWKYVSYNFTMAAFWSPYLINYNQPDAHKAVFNLYLDEIDEKWTNNIDDFNYLVINAGHWFTRASLYHENRKVVGCKYCQKENITDYPMTFGYGRALRTAYKGIMSRKNFKGVTLLRTFAPMHFEGGNWNEAGHCIRKKPFKKNEIRLEGSNLELYSAQMEELKWAENQAKEIGLKLRIMDITEAMLLRPDGHPNEYGHWPNQTVAMYNDCVHWCLPGPIDTWNDFLLHMLKMEKSRLKWPIEGDENSRYFHLIVKKRERVNGINGLNVNGVWLIEPNSIKKKVFDYFTNRFHECDVERPSFINSNFKSLSYADRHMLDSLFTVKEIKLAVWDCSSSKTSWPDGYNFNFIRRFWDIIGDDIANCVRLFEHNGALSRGCNASFITLVPKVTDPVGLNDYRPISFLGCSYKFIAKVLANRSPTQEFNMEKGLRQGGPLSPFLFIVVIEALYVAILEASNSGLYKGTEFGPINENIFLLQYVDVSLFFGDCKLYGVGVGSLEVDRMARIMSCSYGCIPFVYLGLPVGKSIRNALAWHHIVDQFHNMLSRWKAEVLSSGGRLVVIKSILDFVFCGITLTRFITSHRDRSVTGRNGCEGDWCWTRDLRGRAYNDLSALIVTLSEVLHDGITVAAHKWVSLVPKKVNVFAWRLSLDRLPPRTKLVDSGVDLDSGLCPMCGKVPEDIDHIFSSCCFIVPVWKKILDWSGSTAMFVNALSSANFLIGDPKVNKAFFY</sequence>
<feature type="domain" description="Trichome birefringence-like N-terminal" evidence="9">
    <location>
        <begin position="680"/>
        <end position="732"/>
    </location>
</feature>
<dbReference type="Pfam" id="PF14416">
    <property type="entry name" value="PMR5N"/>
    <property type="match status" value="1"/>
</dbReference>
<feature type="domain" description="Trichome birefringence-like C-terminal" evidence="7">
    <location>
        <begin position="733"/>
        <end position="1017"/>
    </location>
</feature>
<keyword evidence="4" id="KW-0735">Signal-anchor</keyword>
<proteinExistence type="inferred from homology"/>